<gene>
    <name evidence="4" type="ORF">DNFV4_03002</name>
</gene>
<reference evidence="4" key="1">
    <citation type="submission" date="2022-10" db="EMBL/GenBank/DDBJ databases">
        <authorList>
            <person name="Koch H."/>
        </authorList>
    </citation>
    <scope>NUCLEOTIDE SEQUENCE</scope>
    <source>
        <strain evidence="4">DNF</strain>
    </source>
</reference>
<dbReference type="Proteomes" id="UP001179121">
    <property type="component" value="Chromosome"/>
</dbReference>
<proteinExistence type="predicted"/>
<dbReference type="InterPro" id="IPR029044">
    <property type="entry name" value="Nucleotide-diphossugar_trans"/>
</dbReference>
<keyword evidence="2" id="KW-0548">Nucleotidyltransferase</keyword>
<sequence>MKLGKREVVGVIPAAGRSRRLGLLPCSKEIFPVGFSAERGNAPSRPKVAAEYLLDKLRAANVPKAYIVIREGKWDIPAYFGDGRNVGMDLAYLVIPDSCGPPDSVDRAYPFIRDQIVAFGFPDILLEPADIFGPLLGQLRKGGCDIVLGLFPVIDDCRAMDMVEYDAHSRVKAVFLKPDTTHLRFAWACAVWTPVFTRFLHEFLRSDDMKREVGLGGERRLDAQGDVPVGAVIKSAVEHGMHVECVPFSDGSYIDIGTPKDLARAARGYR</sequence>
<dbReference type="PANTHER" id="PTHR43532:SF1">
    <property type="entry name" value="GLUCOSE-1-PHOSPHATE THYMIDYLYLTRANSFERASE 1"/>
    <property type="match status" value="1"/>
</dbReference>
<dbReference type="Gene3D" id="3.90.550.10">
    <property type="entry name" value="Spore Coat Polysaccharide Biosynthesis Protein SpsA, Chain A"/>
    <property type="match status" value="1"/>
</dbReference>
<dbReference type="AlphaFoldDB" id="A0AA86N0R1"/>
<name>A0AA86N0R1_9BACT</name>
<evidence type="ECO:0000313" key="5">
    <source>
        <dbReference type="Proteomes" id="UP001179121"/>
    </source>
</evidence>
<dbReference type="RefSeq" id="WP_289269294.1">
    <property type="nucleotide sequence ID" value="NZ_OX365700.1"/>
</dbReference>
<evidence type="ECO:0000256" key="2">
    <source>
        <dbReference type="ARBA" id="ARBA00022695"/>
    </source>
</evidence>
<protein>
    <submittedName>
        <fullName evidence="4">dTDP-glucose pyrophosphorylase</fullName>
    </submittedName>
</protein>
<organism evidence="4 5">
    <name type="scientific">Nitrospira tepida</name>
    <dbReference type="NCBI Taxonomy" id="2973512"/>
    <lineage>
        <taxon>Bacteria</taxon>
        <taxon>Pseudomonadati</taxon>
        <taxon>Nitrospirota</taxon>
        <taxon>Nitrospiria</taxon>
        <taxon>Nitrospirales</taxon>
        <taxon>Nitrospiraceae</taxon>
        <taxon>Nitrospira</taxon>
    </lineage>
</organism>
<dbReference type="KEGG" id="nti:DNFV4_03002"/>
<dbReference type="GO" id="GO:0008879">
    <property type="term" value="F:glucose-1-phosphate thymidylyltransferase activity"/>
    <property type="evidence" value="ECO:0007669"/>
    <property type="project" value="InterPro"/>
</dbReference>
<evidence type="ECO:0000256" key="1">
    <source>
        <dbReference type="ARBA" id="ARBA00022679"/>
    </source>
</evidence>
<evidence type="ECO:0000313" key="4">
    <source>
        <dbReference type="EMBL" id="CAI4032572.1"/>
    </source>
</evidence>
<keyword evidence="3" id="KW-0460">Magnesium</keyword>
<accession>A0AA86N0R1</accession>
<dbReference type="PANTHER" id="PTHR43532">
    <property type="entry name" value="GLUCOSE-1-PHOSPHATE THYMIDYLYLTRANSFERASE"/>
    <property type="match status" value="1"/>
</dbReference>
<dbReference type="EMBL" id="OX365700">
    <property type="protein sequence ID" value="CAI4032572.1"/>
    <property type="molecule type" value="Genomic_DNA"/>
</dbReference>
<dbReference type="InterPro" id="IPR005907">
    <property type="entry name" value="G1P_thy_trans_s"/>
</dbReference>
<dbReference type="SUPFAM" id="SSF53448">
    <property type="entry name" value="Nucleotide-diphospho-sugar transferases"/>
    <property type="match status" value="1"/>
</dbReference>
<keyword evidence="5" id="KW-1185">Reference proteome</keyword>
<keyword evidence="1" id="KW-0808">Transferase</keyword>
<evidence type="ECO:0000256" key="3">
    <source>
        <dbReference type="ARBA" id="ARBA00022842"/>
    </source>
</evidence>